<dbReference type="EMBL" id="CM042890">
    <property type="protein sequence ID" value="KAI4310513.1"/>
    <property type="molecule type" value="Genomic_DNA"/>
</dbReference>
<evidence type="ECO:0000313" key="2">
    <source>
        <dbReference type="Proteomes" id="UP001057402"/>
    </source>
</evidence>
<reference evidence="2" key="1">
    <citation type="journal article" date="2023" name="Front. Plant Sci.">
        <title>Chromosomal-level genome assembly of Melastoma candidum provides insights into trichome evolution.</title>
        <authorList>
            <person name="Zhong Y."/>
            <person name="Wu W."/>
            <person name="Sun C."/>
            <person name="Zou P."/>
            <person name="Liu Y."/>
            <person name="Dai S."/>
            <person name="Zhou R."/>
        </authorList>
    </citation>
    <scope>NUCLEOTIDE SEQUENCE [LARGE SCALE GENOMIC DNA]</scope>
</reference>
<name>A0ACB9LH20_9MYRT</name>
<comment type="caution">
    <text evidence="1">The sequence shown here is derived from an EMBL/GenBank/DDBJ whole genome shotgun (WGS) entry which is preliminary data.</text>
</comment>
<protein>
    <submittedName>
        <fullName evidence="1">Uncharacterized protein</fullName>
    </submittedName>
</protein>
<organism evidence="1 2">
    <name type="scientific">Melastoma candidum</name>
    <dbReference type="NCBI Taxonomy" id="119954"/>
    <lineage>
        <taxon>Eukaryota</taxon>
        <taxon>Viridiplantae</taxon>
        <taxon>Streptophyta</taxon>
        <taxon>Embryophyta</taxon>
        <taxon>Tracheophyta</taxon>
        <taxon>Spermatophyta</taxon>
        <taxon>Magnoliopsida</taxon>
        <taxon>eudicotyledons</taxon>
        <taxon>Gunneridae</taxon>
        <taxon>Pentapetalae</taxon>
        <taxon>rosids</taxon>
        <taxon>malvids</taxon>
        <taxon>Myrtales</taxon>
        <taxon>Melastomataceae</taxon>
        <taxon>Melastomatoideae</taxon>
        <taxon>Melastomateae</taxon>
        <taxon>Melastoma</taxon>
    </lineage>
</organism>
<dbReference type="Proteomes" id="UP001057402">
    <property type="component" value="Chromosome 11"/>
</dbReference>
<proteinExistence type="predicted"/>
<evidence type="ECO:0000313" key="1">
    <source>
        <dbReference type="EMBL" id="KAI4310513.1"/>
    </source>
</evidence>
<keyword evidence="2" id="KW-1185">Reference proteome</keyword>
<sequence>MRNAAKLLSETFPSNRHSPSSSSPSCYSSTALSRNPTASLAMDPLPRYCFNPKLTWNPEVKDYFVAAYGEARISVGLTSSIFRLRCCNWPSTKLHTSKKIVSKKTEESKVRFIELV</sequence>
<gene>
    <name evidence="1" type="ORF">MLD38_035487</name>
</gene>
<accession>A0ACB9LH20</accession>